<keyword evidence="2" id="KW-0132">Cell division</keyword>
<feature type="compositionally biased region" description="Polar residues" evidence="1">
    <location>
        <begin position="1"/>
        <end position="22"/>
    </location>
</feature>
<sequence length="72" mass="8076">VQETPDLSSSQKQCCPTTISSTRRPETPSGCSLHWTGEKKPPVTQLFAEKSKFQNVKQVLHTSIPEHILSRE</sequence>
<accession>A0A1A7WWG2</accession>
<evidence type="ECO:0000256" key="1">
    <source>
        <dbReference type="SAM" id="MobiDB-lite"/>
    </source>
</evidence>
<organism evidence="2">
    <name type="scientific">Iconisemion striatum</name>
    <dbReference type="NCBI Taxonomy" id="60296"/>
    <lineage>
        <taxon>Eukaryota</taxon>
        <taxon>Metazoa</taxon>
        <taxon>Chordata</taxon>
        <taxon>Craniata</taxon>
        <taxon>Vertebrata</taxon>
        <taxon>Euteleostomi</taxon>
        <taxon>Actinopterygii</taxon>
        <taxon>Neopterygii</taxon>
        <taxon>Teleostei</taxon>
        <taxon>Neoteleostei</taxon>
        <taxon>Acanthomorphata</taxon>
        <taxon>Ovalentaria</taxon>
        <taxon>Atherinomorphae</taxon>
        <taxon>Cyprinodontiformes</taxon>
        <taxon>Nothobranchiidae</taxon>
        <taxon>Iconisemion</taxon>
    </lineage>
</organism>
<evidence type="ECO:0000313" key="2">
    <source>
        <dbReference type="EMBL" id="SBP10058.1"/>
    </source>
</evidence>
<feature type="non-terminal residue" evidence="2">
    <location>
        <position position="72"/>
    </location>
</feature>
<protein>
    <submittedName>
        <fullName evidence="2">Cell division cycle 6 homolog</fullName>
    </submittedName>
</protein>
<dbReference type="GO" id="GO:0051301">
    <property type="term" value="P:cell division"/>
    <property type="evidence" value="ECO:0007669"/>
    <property type="project" value="UniProtKB-KW"/>
</dbReference>
<name>A0A1A7WWG2_9TELE</name>
<reference evidence="2" key="2">
    <citation type="submission" date="2016-06" db="EMBL/GenBank/DDBJ databases">
        <title>The genome of a short-lived fish provides insights into sex chromosome evolution and the genetic control of aging.</title>
        <authorList>
            <person name="Reichwald K."/>
            <person name="Felder M."/>
            <person name="Petzold A."/>
            <person name="Koch P."/>
            <person name="Groth M."/>
            <person name="Platzer M."/>
        </authorList>
    </citation>
    <scope>NUCLEOTIDE SEQUENCE</scope>
    <source>
        <tissue evidence="2">Brain</tissue>
    </source>
</reference>
<feature type="non-terminal residue" evidence="2">
    <location>
        <position position="1"/>
    </location>
</feature>
<gene>
    <name evidence="2" type="primary">CDC6</name>
</gene>
<dbReference type="EMBL" id="HADW01008658">
    <property type="protein sequence ID" value="SBP10058.1"/>
    <property type="molecule type" value="Transcribed_RNA"/>
</dbReference>
<feature type="region of interest" description="Disordered" evidence="1">
    <location>
        <begin position="1"/>
        <end position="36"/>
    </location>
</feature>
<dbReference type="AlphaFoldDB" id="A0A1A7WWG2"/>
<proteinExistence type="predicted"/>
<reference evidence="2" key="1">
    <citation type="submission" date="2016-05" db="EMBL/GenBank/DDBJ databases">
        <authorList>
            <person name="Lavstsen T."/>
            <person name="Jespersen J.S."/>
        </authorList>
    </citation>
    <scope>NUCLEOTIDE SEQUENCE</scope>
    <source>
        <tissue evidence="2">Brain</tissue>
    </source>
</reference>
<keyword evidence="2" id="KW-0131">Cell cycle</keyword>